<dbReference type="PROSITE" id="PS50994">
    <property type="entry name" value="INTEGRASE"/>
    <property type="match status" value="1"/>
</dbReference>
<protein>
    <recommendedName>
        <fullName evidence="1">Integrase catalytic domain-containing protein</fullName>
    </recommendedName>
</protein>
<feature type="domain" description="Integrase catalytic" evidence="1">
    <location>
        <begin position="796"/>
        <end position="883"/>
    </location>
</feature>
<dbReference type="InterPro" id="IPR012337">
    <property type="entry name" value="RNaseH-like_sf"/>
</dbReference>
<evidence type="ECO:0000259" key="1">
    <source>
        <dbReference type="PROSITE" id="PS50994"/>
    </source>
</evidence>
<dbReference type="InterPro" id="IPR001584">
    <property type="entry name" value="Integrase_cat-core"/>
</dbReference>
<proteinExistence type="predicted"/>
<organism evidence="2">
    <name type="scientific">marine sediment metagenome</name>
    <dbReference type="NCBI Taxonomy" id="412755"/>
    <lineage>
        <taxon>unclassified sequences</taxon>
        <taxon>metagenomes</taxon>
        <taxon>ecological metagenomes</taxon>
    </lineage>
</organism>
<dbReference type="GO" id="GO:0015074">
    <property type="term" value="P:DNA integration"/>
    <property type="evidence" value="ECO:0007669"/>
    <property type="project" value="InterPro"/>
</dbReference>
<reference evidence="2" key="1">
    <citation type="journal article" date="2015" name="Nature">
        <title>Complex archaea that bridge the gap between prokaryotes and eukaryotes.</title>
        <authorList>
            <person name="Spang A."/>
            <person name="Saw J.H."/>
            <person name="Jorgensen S.L."/>
            <person name="Zaremba-Niedzwiedzka K."/>
            <person name="Martijn J."/>
            <person name="Lind A.E."/>
            <person name="van Eijk R."/>
            <person name="Schleper C."/>
            <person name="Guy L."/>
            <person name="Ettema T.J."/>
        </authorList>
    </citation>
    <scope>NUCLEOTIDE SEQUENCE</scope>
</reference>
<dbReference type="EMBL" id="LAZR01001530">
    <property type="protein sequence ID" value="KKN43167.1"/>
    <property type="molecule type" value="Genomic_DNA"/>
</dbReference>
<sequence length="883" mass="103048">MSLANTPLFYPDSEWLEYLNIFDEDGNYYTAGITGNDHQLLFEPSTNTFTWNPDFNQFPEYFGMEFQEPLIIEPNKTLYIEYVTNTSWAAPILIDVENVDLSSIRMIYDYNYLLKPEHYSWYSSLFGVDNSYESIAYSLKDEVEYEVVQYYYEEFTVYSNTDQYNHTFDIGDLTFEDDFINISLYKVIGLTPTFGTEILTDNSDYTIVFDKATNKLTITDLNSTDGLLDTFDQIMAIVNFSYGPISKYSEIFLKDSFNTTYLSNTKDTFYSNLEVDYQYSTESGSVLFSESSESITSDSTLLEPIDFNRNPDVSNANNKLINYDTELFDHFEIYKEESSIIYTADIDMDGEPDYKQTIDVDNDGIVDIVRYGIDDPENPNEIYWYTIIQDFKNQEVSISRELQEETRTKWFDIDDKAFANYDFNLGKLLLIVLTLPLLSYHISKMLLPDVDYWAQKSIQTLVNKEEYTQSSYYSIKSDTNRDGFADVQFDFESTKVGTYYEITEYKKTILAAKVQDVFTYLAEYVARSIASLFTGSTEDIIFNNYLKPEHLESGDFSQTNAYTQLNAPTLRATYRKFTENTTTSFIDNFEQSSITVTDWNEGEIEEQRFYTDVFENYEVEDVESFFEDVSTEHKVTDIETGQKYSVSFDPELPFTHPANLTWETTTWGPDNIPTQYDSLQTISEEISLTTNVFERTVNIRIPNRFSLYNDYGKTSREQVEDEGWVEFEVKGVLITPPDGQVYYTSDVESFVGGTAKTTGSYFFVDSDMNGYYETVYVIKYFRTRGSIRKGLTWSKFIQSHLSSLYGMDFFTLDTILRKRFYIFFIIHLQTRQIVRHAVTTNPTRQLVRQQLIEFTWYFEGKRIFLIHDGSGEFCNINYDDFIN</sequence>
<dbReference type="AlphaFoldDB" id="A0A0F9R1V4"/>
<feature type="non-terminal residue" evidence="2">
    <location>
        <position position="883"/>
    </location>
</feature>
<dbReference type="SUPFAM" id="SSF53098">
    <property type="entry name" value="Ribonuclease H-like"/>
    <property type="match status" value="1"/>
</dbReference>
<gene>
    <name evidence="2" type="ORF">LCGC14_0705930</name>
</gene>
<evidence type="ECO:0000313" key="2">
    <source>
        <dbReference type="EMBL" id="KKN43167.1"/>
    </source>
</evidence>
<name>A0A0F9R1V4_9ZZZZ</name>
<comment type="caution">
    <text evidence="2">The sequence shown here is derived from an EMBL/GenBank/DDBJ whole genome shotgun (WGS) entry which is preliminary data.</text>
</comment>
<accession>A0A0F9R1V4</accession>